<feature type="region of interest" description="Disordered" evidence="1">
    <location>
        <begin position="66"/>
        <end position="86"/>
    </location>
</feature>
<comment type="caution">
    <text evidence="3">The sequence shown here is derived from an EMBL/GenBank/DDBJ whole genome shotgun (WGS) entry which is preliminary data.</text>
</comment>
<reference evidence="3" key="1">
    <citation type="submission" date="2022-10" db="EMBL/GenBank/DDBJ databases">
        <title>WGS of marine actinomycetes from Thailand.</title>
        <authorList>
            <person name="Thawai C."/>
        </authorList>
    </citation>
    <scope>NUCLEOTIDE SEQUENCE</scope>
    <source>
        <strain evidence="3">SW21</strain>
    </source>
</reference>
<dbReference type="AlphaFoldDB" id="A0A9X3I5D2"/>
<gene>
    <name evidence="3" type="ORF">OSB52_16395</name>
</gene>
<keyword evidence="2" id="KW-0472">Membrane</keyword>
<name>A0A9X3I5D2_9ACTN</name>
<evidence type="ECO:0000256" key="2">
    <source>
        <dbReference type="SAM" id="Phobius"/>
    </source>
</evidence>
<feature type="transmembrane region" description="Helical" evidence="2">
    <location>
        <begin position="12"/>
        <end position="36"/>
    </location>
</feature>
<evidence type="ECO:0000256" key="1">
    <source>
        <dbReference type="SAM" id="MobiDB-lite"/>
    </source>
</evidence>
<keyword evidence="2" id="KW-1133">Transmembrane helix</keyword>
<sequence>MINNDFARGAQTFSRGMTIVGSAILLVCVALLTVNWWQEGRWVWVGLGIAIVVVNIGLIVLQFRRPRPPSRQPRTDDTRPGDTPTE</sequence>
<dbReference type="RefSeq" id="WP_266062739.1">
    <property type="nucleotide sequence ID" value="NZ_JAPKFM010000018.1"/>
</dbReference>
<dbReference type="EMBL" id="JAPKFM010000018">
    <property type="protein sequence ID" value="MCX2965668.1"/>
    <property type="molecule type" value="Genomic_DNA"/>
</dbReference>
<keyword evidence="4" id="KW-1185">Reference proteome</keyword>
<protein>
    <submittedName>
        <fullName evidence="3">Uncharacterized protein</fullName>
    </submittedName>
</protein>
<keyword evidence="2" id="KW-0812">Transmembrane</keyword>
<feature type="transmembrane region" description="Helical" evidence="2">
    <location>
        <begin position="42"/>
        <end position="61"/>
    </location>
</feature>
<dbReference type="Proteomes" id="UP001143347">
    <property type="component" value="Unassembled WGS sequence"/>
</dbReference>
<organism evidence="3 4">
    <name type="scientific">Gordonia aquimaris</name>
    <dbReference type="NCBI Taxonomy" id="2984863"/>
    <lineage>
        <taxon>Bacteria</taxon>
        <taxon>Bacillati</taxon>
        <taxon>Actinomycetota</taxon>
        <taxon>Actinomycetes</taxon>
        <taxon>Mycobacteriales</taxon>
        <taxon>Gordoniaceae</taxon>
        <taxon>Gordonia</taxon>
    </lineage>
</organism>
<evidence type="ECO:0000313" key="3">
    <source>
        <dbReference type="EMBL" id="MCX2965668.1"/>
    </source>
</evidence>
<proteinExistence type="predicted"/>
<evidence type="ECO:0000313" key="4">
    <source>
        <dbReference type="Proteomes" id="UP001143347"/>
    </source>
</evidence>
<accession>A0A9X3I5D2</accession>